<sequence>MSGPPMKLMVDPEAKPVAHHNPILVPTHWLEEVKAGLDQDVQLGVIEPVPVGTPVTWCHHMGVCPKKIRHTVAHNRTPSPKPARNQGDTPHTITISSGFDQVIANITEKIKIIDDTLIWSDDIDSSFFQAVEWLETCDKHGIILKPEKFVFAKESVMFTGCEITPTTVGPCLQSIKAIRDFPTPKNLTDISSWFGLVNQVLYAFASAEKMSPFHKLLKPGSRFVWTEELDRLFEETKDLIINEICKGAEIFDKNSSTCLATTDWSKDGVGFWLFQKHCKCKSSKPFCCRQGWKITLVGHRFTSGAESWLSNLKEKTLRNRFHIVHVPGIRHIAADVISRHPVGEPTSLDPLDDVAAVSDPLSKINPHCPQPSTQLFALKKEYHVDQVGHMGRSPPGNYK</sequence>
<dbReference type="Gene3D" id="3.30.70.270">
    <property type="match status" value="2"/>
</dbReference>
<dbReference type="EMBL" id="BLXT01001714">
    <property type="protein sequence ID" value="GFN87456.1"/>
    <property type="molecule type" value="Genomic_DNA"/>
</dbReference>
<dbReference type="InterPro" id="IPR043128">
    <property type="entry name" value="Rev_trsase/Diguanyl_cyclase"/>
</dbReference>
<protein>
    <submittedName>
        <fullName evidence="1">Retroelement polyprotein</fullName>
    </submittedName>
</protein>
<dbReference type="PANTHER" id="PTHR33064">
    <property type="entry name" value="POL PROTEIN"/>
    <property type="match status" value="1"/>
</dbReference>
<dbReference type="InterPro" id="IPR043502">
    <property type="entry name" value="DNA/RNA_pol_sf"/>
</dbReference>
<dbReference type="Proteomes" id="UP000735302">
    <property type="component" value="Unassembled WGS sequence"/>
</dbReference>
<dbReference type="InterPro" id="IPR051320">
    <property type="entry name" value="Viral_Replic_Matur_Polypro"/>
</dbReference>
<comment type="caution">
    <text evidence="1">The sequence shown here is derived from an EMBL/GenBank/DDBJ whole genome shotgun (WGS) entry which is preliminary data.</text>
</comment>
<dbReference type="PANTHER" id="PTHR33064:SF37">
    <property type="entry name" value="RIBONUCLEASE H"/>
    <property type="match status" value="1"/>
</dbReference>
<organism evidence="1 2">
    <name type="scientific">Plakobranchus ocellatus</name>
    <dbReference type="NCBI Taxonomy" id="259542"/>
    <lineage>
        <taxon>Eukaryota</taxon>
        <taxon>Metazoa</taxon>
        <taxon>Spiralia</taxon>
        <taxon>Lophotrochozoa</taxon>
        <taxon>Mollusca</taxon>
        <taxon>Gastropoda</taxon>
        <taxon>Heterobranchia</taxon>
        <taxon>Euthyneura</taxon>
        <taxon>Panpulmonata</taxon>
        <taxon>Sacoglossa</taxon>
        <taxon>Placobranchoidea</taxon>
        <taxon>Plakobranchidae</taxon>
        <taxon>Plakobranchus</taxon>
    </lineage>
</organism>
<evidence type="ECO:0000313" key="2">
    <source>
        <dbReference type="Proteomes" id="UP000735302"/>
    </source>
</evidence>
<reference evidence="1 2" key="1">
    <citation type="journal article" date="2021" name="Elife">
        <title>Chloroplast acquisition without the gene transfer in kleptoplastic sea slugs, Plakobranchus ocellatus.</title>
        <authorList>
            <person name="Maeda T."/>
            <person name="Takahashi S."/>
            <person name="Yoshida T."/>
            <person name="Shimamura S."/>
            <person name="Takaki Y."/>
            <person name="Nagai Y."/>
            <person name="Toyoda A."/>
            <person name="Suzuki Y."/>
            <person name="Arimoto A."/>
            <person name="Ishii H."/>
            <person name="Satoh N."/>
            <person name="Nishiyama T."/>
            <person name="Hasebe M."/>
            <person name="Maruyama T."/>
            <person name="Minagawa J."/>
            <person name="Obokata J."/>
            <person name="Shigenobu S."/>
        </authorList>
    </citation>
    <scope>NUCLEOTIDE SEQUENCE [LARGE SCALE GENOMIC DNA]</scope>
</reference>
<accession>A0AAV3YZ35</accession>
<dbReference type="SUPFAM" id="SSF56672">
    <property type="entry name" value="DNA/RNA polymerases"/>
    <property type="match status" value="1"/>
</dbReference>
<dbReference type="AlphaFoldDB" id="A0AAV3YZ35"/>
<name>A0AAV3YZ35_9GAST</name>
<gene>
    <name evidence="1" type="ORF">PoB_001396200</name>
</gene>
<keyword evidence="2" id="KW-1185">Reference proteome</keyword>
<evidence type="ECO:0000313" key="1">
    <source>
        <dbReference type="EMBL" id="GFN87456.1"/>
    </source>
</evidence>
<proteinExistence type="predicted"/>